<evidence type="ECO:0000259" key="8">
    <source>
        <dbReference type="PROSITE" id="PS50157"/>
    </source>
</evidence>
<keyword evidence="5" id="KW-0539">Nucleus</keyword>
<evidence type="ECO:0000256" key="2">
    <source>
        <dbReference type="ARBA" id="ARBA00022737"/>
    </source>
</evidence>
<dbReference type="InterPro" id="IPR013087">
    <property type="entry name" value="Znf_C2H2_type"/>
</dbReference>
<feature type="domain" description="C2H2-type" evidence="8">
    <location>
        <begin position="670"/>
        <end position="697"/>
    </location>
</feature>
<feature type="compositionally biased region" description="Polar residues" evidence="7">
    <location>
        <begin position="310"/>
        <end position="322"/>
    </location>
</feature>
<evidence type="ECO:0000256" key="5">
    <source>
        <dbReference type="ARBA" id="ARBA00023242"/>
    </source>
</evidence>
<dbReference type="AlphaFoldDB" id="A0AAV4EEA8"/>
<dbReference type="Pfam" id="PF00096">
    <property type="entry name" value="zf-C2H2"/>
    <property type="match status" value="4"/>
</dbReference>
<keyword evidence="4" id="KW-0862">Zinc</keyword>
<comment type="caution">
    <text evidence="9">The sequence shown here is derived from an EMBL/GenBank/DDBJ whole genome shotgun (WGS) entry which is preliminary data.</text>
</comment>
<evidence type="ECO:0000256" key="4">
    <source>
        <dbReference type="ARBA" id="ARBA00022833"/>
    </source>
</evidence>
<feature type="domain" description="C2H2-type" evidence="8">
    <location>
        <begin position="726"/>
        <end position="753"/>
    </location>
</feature>
<feature type="domain" description="C2H2-type" evidence="8">
    <location>
        <begin position="502"/>
        <end position="530"/>
    </location>
</feature>
<evidence type="ECO:0000256" key="6">
    <source>
        <dbReference type="PROSITE-ProRule" id="PRU00042"/>
    </source>
</evidence>
<sequence length="781" mass="86821">MQNSFKQDGGQLLSPTICLIHAEVKALYTALLQALMDLTAFQNEFKAAKSFLGSSQEFQQSLLEFMLTKLKFGCTQVSQAKVKVTGVREDLKMLLAQSCTSASNSFSTKATASNNLSTQATAINNMFSRATAINNLSTHAAASNNLSTQATASNNMSTQATASNNMFTHATATSNLSTQATASNNMFTRAAATSNLSTQATASNNLSTRAAASNKLSTQATATNNLSTQFTASKILSTLASLSNNQSSHATARNNLSTPASSVLEVKEDIEDDHESCEETPQLSSQVIVTVIQMSRKDIKEAEYTQSLNEVSATSQQIQTSKDSADKSHSHCNHMQKYHPEKKHFIQATSREKFDDLEEFQKYEKAHKEPRLLRCDLCNDVMVTQSYLLSHMESHNVEKPPSLRPLKGGVCRKNHRSSQLLSSCNHRKPSRRASTARRASTGKRKYQTGLRCQTCGKQFASKDLISKSEGEQSSTGGGSVAPITVEGNNTKFCEHKDVRKVFYCSFCPQFYHSVGSICHHMNTVHMGEKRSSCETCGEKFFNSLERKKHEYVKHGGEFPGLKCKICGKMCRSVMGRESHYLKHTAEERAAHNVVIAMAICDICGMSMRRKALPHHRREHLSFKCEVCGKEVKGRNALYQHMQIHRKAEGRPQRSVTQPVKERDTESGETYECNICSKTFLTRTGFIAHKVVHTKEKPFRCNICGLAFSFASNLNRHNILHTGQKPFQCNICGKGFSQKVTLDIHRRVHTGEKPYLCNHCGKRFSDPSTLYKHKAIHKKDLT</sequence>
<keyword evidence="10" id="KW-1185">Reference proteome</keyword>
<evidence type="ECO:0000256" key="1">
    <source>
        <dbReference type="ARBA" id="ARBA00022723"/>
    </source>
</evidence>
<feature type="domain" description="C2H2-type" evidence="8">
    <location>
        <begin position="373"/>
        <end position="400"/>
    </location>
</feature>
<feature type="region of interest" description="Disordered" evidence="7">
    <location>
        <begin position="310"/>
        <end position="332"/>
    </location>
</feature>
<dbReference type="SUPFAM" id="SSF57667">
    <property type="entry name" value="beta-beta-alpha zinc fingers"/>
    <property type="match status" value="4"/>
</dbReference>
<feature type="domain" description="C2H2-type" evidence="8">
    <location>
        <begin position="622"/>
        <end position="649"/>
    </location>
</feature>
<dbReference type="Gene3D" id="3.30.160.60">
    <property type="entry name" value="Classic Zinc Finger"/>
    <property type="match status" value="6"/>
</dbReference>
<organism evidence="9 10">
    <name type="scientific">Elysia marginata</name>
    <dbReference type="NCBI Taxonomy" id="1093978"/>
    <lineage>
        <taxon>Eukaryota</taxon>
        <taxon>Metazoa</taxon>
        <taxon>Spiralia</taxon>
        <taxon>Lophotrochozoa</taxon>
        <taxon>Mollusca</taxon>
        <taxon>Gastropoda</taxon>
        <taxon>Heterobranchia</taxon>
        <taxon>Euthyneura</taxon>
        <taxon>Panpulmonata</taxon>
        <taxon>Sacoglossa</taxon>
        <taxon>Placobranchoidea</taxon>
        <taxon>Plakobranchidae</taxon>
        <taxon>Elysia</taxon>
    </lineage>
</organism>
<keyword evidence="2" id="KW-0677">Repeat</keyword>
<evidence type="ECO:0000313" key="10">
    <source>
        <dbReference type="Proteomes" id="UP000762676"/>
    </source>
</evidence>
<feature type="domain" description="C2H2-type" evidence="8">
    <location>
        <begin position="531"/>
        <end position="559"/>
    </location>
</feature>
<evidence type="ECO:0000313" key="9">
    <source>
        <dbReference type="EMBL" id="GFR59293.1"/>
    </source>
</evidence>
<feature type="domain" description="C2H2-type" evidence="8">
    <location>
        <begin position="754"/>
        <end position="781"/>
    </location>
</feature>
<feature type="domain" description="C2H2-type" evidence="8">
    <location>
        <begin position="698"/>
        <end position="725"/>
    </location>
</feature>
<dbReference type="EMBL" id="BMAT01003633">
    <property type="protein sequence ID" value="GFR59293.1"/>
    <property type="molecule type" value="Genomic_DNA"/>
</dbReference>
<dbReference type="Proteomes" id="UP000762676">
    <property type="component" value="Unassembled WGS sequence"/>
</dbReference>
<dbReference type="PROSITE" id="PS50157">
    <property type="entry name" value="ZINC_FINGER_C2H2_2"/>
    <property type="match status" value="8"/>
</dbReference>
<keyword evidence="3 6" id="KW-0863">Zinc-finger</keyword>
<feature type="compositionally biased region" description="Basic residues" evidence="7">
    <location>
        <begin position="425"/>
        <end position="444"/>
    </location>
</feature>
<dbReference type="InterPro" id="IPR050826">
    <property type="entry name" value="Krueppel_C2H2_ZnFinger"/>
</dbReference>
<keyword evidence="1" id="KW-0479">Metal-binding</keyword>
<proteinExistence type="predicted"/>
<dbReference type="FunFam" id="3.30.160.60:FF:000557">
    <property type="entry name" value="zinc finger and SCAN domain-containing protein 29"/>
    <property type="match status" value="1"/>
</dbReference>
<dbReference type="SMART" id="SM00355">
    <property type="entry name" value="ZnF_C2H2"/>
    <property type="match status" value="10"/>
</dbReference>
<feature type="region of interest" description="Disordered" evidence="7">
    <location>
        <begin position="423"/>
        <end position="444"/>
    </location>
</feature>
<accession>A0AAV4EEA8</accession>
<dbReference type="FunFam" id="3.30.160.60:FF:000759">
    <property type="entry name" value="zinc finger protein 16"/>
    <property type="match status" value="1"/>
</dbReference>
<dbReference type="PROSITE" id="PS00028">
    <property type="entry name" value="ZINC_FINGER_C2H2_1"/>
    <property type="match status" value="9"/>
</dbReference>
<dbReference type="InterPro" id="IPR036236">
    <property type="entry name" value="Znf_C2H2_sf"/>
</dbReference>
<evidence type="ECO:0000256" key="7">
    <source>
        <dbReference type="SAM" id="MobiDB-lite"/>
    </source>
</evidence>
<name>A0AAV4EEA8_9GAST</name>
<evidence type="ECO:0000256" key="3">
    <source>
        <dbReference type="ARBA" id="ARBA00022771"/>
    </source>
</evidence>
<dbReference type="GO" id="GO:0008270">
    <property type="term" value="F:zinc ion binding"/>
    <property type="evidence" value="ECO:0007669"/>
    <property type="project" value="UniProtKB-KW"/>
</dbReference>
<dbReference type="PANTHER" id="PTHR24377">
    <property type="entry name" value="IP01015P-RELATED"/>
    <property type="match status" value="1"/>
</dbReference>
<protein>
    <submittedName>
        <fullName evidence="9">Zinc finger protein 354A</fullName>
    </submittedName>
</protein>
<gene>
    <name evidence="9" type="ORF">ElyMa_001790300</name>
</gene>
<reference evidence="9 10" key="1">
    <citation type="journal article" date="2021" name="Elife">
        <title>Chloroplast acquisition without the gene transfer in kleptoplastic sea slugs, Plakobranchus ocellatus.</title>
        <authorList>
            <person name="Maeda T."/>
            <person name="Takahashi S."/>
            <person name="Yoshida T."/>
            <person name="Shimamura S."/>
            <person name="Takaki Y."/>
            <person name="Nagai Y."/>
            <person name="Toyoda A."/>
            <person name="Suzuki Y."/>
            <person name="Arimoto A."/>
            <person name="Ishii H."/>
            <person name="Satoh N."/>
            <person name="Nishiyama T."/>
            <person name="Hasebe M."/>
            <person name="Maruyama T."/>
            <person name="Minagawa J."/>
            <person name="Obokata J."/>
            <person name="Shigenobu S."/>
        </authorList>
    </citation>
    <scope>NUCLEOTIDE SEQUENCE [LARGE SCALE GENOMIC DNA]</scope>
</reference>
<dbReference type="FunFam" id="3.30.160.60:FF:000176">
    <property type="entry name" value="zinc finger protein 70"/>
    <property type="match status" value="1"/>
</dbReference>